<evidence type="ECO:0000256" key="2">
    <source>
        <dbReference type="PROSITE-ProRule" id="PRU01091"/>
    </source>
</evidence>
<proteinExistence type="predicted"/>
<sequence length="104" mass="11619">MNHTIDFNGLIIDIDARTITNEQGNKITLRPHLLAVLCLLIENVGKPISREHIVDVCWDGQLSSPHALANVVYNLRNVFARLRTPNVQIITISKFGYALSIEAT</sequence>
<dbReference type="CDD" id="cd00383">
    <property type="entry name" value="trans_reg_C"/>
    <property type="match status" value="1"/>
</dbReference>
<dbReference type="GO" id="GO:0000160">
    <property type="term" value="P:phosphorelay signal transduction system"/>
    <property type="evidence" value="ECO:0007669"/>
    <property type="project" value="InterPro"/>
</dbReference>
<accession>A0A1B9QKE1</accession>
<dbReference type="InterPro" id="IPR001867">
    <property type="entry name" value="OmpR/PhoB-type_DNA-bd"/>
</dbReference>
<dbReference type="AlphaFoldDB" id="A0A1B9QKE1"/>
<dbReference type="SMART" id="SM00862">
    <property type="entry name" value="Trans_reg_C"/>
    <property type="match status" value="1"/>
</dbReference>
<dbReference type="Pfam" id="PF00486">
    <property type="entry name" value="Trans_reg_C"/>
    <property type="match status" value="1"/>
</dbReference>
<protein>
    <recommendedName>
        <fullName evidence="3">OmpR/PhoB-type domain-containing protein</fullName>
    </recommendedName>
</protein>
<dbReference type="GO" id="GO:0003677">
    <property type="term" value="F:DNA binding"/>
    <property type="evidence" value="ECO:0007669"/>
    <property type="project" value="UniProtKB-UniRule"/>
</dbReference>
<gene>
    <name evidence="4" type="ORF">BCV30_03640</name>
</gene>
<dbReference type="PROSITE" id="PS51755">
    <property type="entry name" value="OMPR_PHOB"/>
    <property type="match status" value="1"/>
</dbReference>
<name>A0A1B9QKE1_9VIBR</name>
<keyword evidence="1 2" id="KW-0238">DNA-binding</keyword>
<dbReference type="InterPro" id="IPR036388">
    <property type="entry name" value="WH-like_DNA-bd_sf"/>
</dbReference>
<dbReference type="SUPFAM" id="SSF46894">
    <property type="entry name" value="C-terminal effector domain of the bipartite response regulators"/>
    <property type="match status" value="1"/>
</dbReference>
<dbReference type="InterPro" id="IPR016032">
    <property type="entry name" value="Sig_transdc_resp-reg_C-effctor"/>
</dbReference>
<dbReference type="EMBL" id="MCSI01000036">
    <property type="protein sequence ID" value="PME71542.1"/>
    <property type="molecule type" value="Genomic_DNA"/>
</dbReference>
<evidence type="ECO:0000313" key="4">
    <source>
        <dbReference type="EMBL" id="PME71542.1"/>
    </source>
</evidence>
<dbReference type="Gene3D" id="1.10.10.10">
    <property type="entry name" value="Winged helix-like DNA-binding domain superfamily/Winged helix DNA-binding domain"/>
    <property type="match status" value="1"/>
</dbReference>
<feature type="domain" description="OmpR/PhoB-type" evidence="3">
    <location>
        <begin position="2"/>
        <end position="101"/>
    </location>
</feature>
<dbReference type="GO" id="GO:0006355">
    <property type="term" value="P:regulation of DNA-templated transcription"/>
    <property type="evidence" value="ECO:0007669"/>
    <property type="project" value="InterPro"/>
</dbReference>
<feature type="DNA-binding region" description="OmpR/PhoB-type" evidence="2">
    <location>
        <begin position="2"/>
        <end position="101"/>
    </location>
</feature>
<evidence type="ECO:0000313" key="5">
    <source>
        <dbReference type="Proteomes" id="UP000235778"/>
    </source>
</evidence>
<evidence type="ECO:0000259" key="3">
    <source>
        <dbReference type="PROSITE" id="PS51755"/>
    </source>
</evidence>
<dbReference type="Proteomes" id="UP000235778">
    <property type="component" value="Unassembled WGS sequence"/>
</dbReference>
<dbReference type="RefSeq" id="WP_017108334.1">
    <property type="nucleotide sequence ID" value="NZ_MAKA01000038.1"/>
</dbReference>
<organism evidence="4 5">
    <name type="scientific">Vibrio lentus</name>
    <dbReference type="NCBI Taxonomy" id="136468"/>
    <lineage>
        <taxon>Bacteria</taxon>
        <taxon>Pseudomonadati</taxon>
        <taxon>Pseudomonadota</taxon>
        <taxon>Gammaproteobacteria</taxon>
        <taxon>Vibrionales</taxon>
        <taxon>Vibrionaceae</taxon>
        <taxon>Vibrio</taxon>
    </lineage>
</organism>
<reference evidence="5" key="1">
    <citation type="submission" date="2016-07" db="EMBL/GenBank/DDBJ databases">
        <title>Nontailed viruses are major unrecognized killers of bacteria in the ocean.</title>
        <authorList>
            <person name="Kauffman K."/>
            <person name="Hussain F."/>
            <person name="Yang J."/>
            <person name="Arevalo P."/>
            <person name="Brown J."/>
            <person name="Cutler M."/>
            <person name="Kelly L."/>
            <person name="Polz M.F."/>
        </authorList>
    </citation>
    <scope>NUCLEOTIDE SEQUENCE [LARGE SCALE GENOMIC DNA]</scope>
    <source>
        <strain evidence="5">10N.286.55.C1</strain>
    </source>
</reference>
<evidence type="ECO:0000256" key="1">
    <source>
        <dbReference type="ARBA" id="ARBA00023125"/>
    </source>
</evidence>
<comment type="caution">
    <text evidence="4">The sequence shown here is derived from an EMBL/GenBank/DDBJ whole genome shotgun (WGS) entry which is preliminary data.</text>
</comment>